<evidence type="ECO:0000256" key="1">
    <source>
        <dbReference type="SAM" id="MobiDB-lite"/>
    </source>
</evidence>
<feature type="compositionally biased region" description="Basic and acidic residues" evidence="1">
    <location>
        <begin position="1"/>
        <end position="29"/>
    </location>
</feature>
<dbReference type="InterPro" id="IPR036047">
    <property type="entry name" value="F-box-like_dom_sf"/>
</dbReference>
<feature type="region of interest" description="Disordered" evidence="1">
    <location>
        <begin position="1"/>
        <end position="32"/>
    </location>
</feature>
<evidence type="ECO:0000259" key="3">
    <source>
        <dbReference type="Pfam" id="PF08268"/>
    </source>
</evidence>
<reference evidence="4" key="1">
    <citation type="submission" date="2020-07" db="EMBL/GenBank/DDBJ databases">
        <title>Genome sequence and genetic diversity analysis of an under-domesticated orphan crop, white fonio (Digitaria exilis).</title>
        <authorList>
            <person name="Bennetzen J.L."/>
            <person name="Chen S."/>
            <person name="Ma X."/>
            <person name="Wang X."/>
            <person name="Yssel A.E.J."/>
            <person name="Chaluvadi S.R."/>
            <person name="Johnson M."/>
            <person name="Gangashetty P."/>
            <person name="Hamidou F."/>
            <person name="Sanogo M.D."/>
            <person name="Zwaenepoel A."/>
            <person name="Wallace J."/>
            <person name="Van De Peer Y."/>
            <person name="Van Deynze A."/>
        </authorList>
    </citation>
    <scope>NUCLEOTIDE SEQUENCE</scope>
    <source>
        <tissue evidence="4">Leaves</tissue>
    </source>
</reference>
<evidence type="ECO:0000313" key="5">
    <source>
        <dbReference type="Proteomes" id="UP000636709"/>
    </source>
</evidence>
<feature type="domain" description="F-box" evidence="2">
    <location>
        <begin position="44"/>
        <end position="82"/>
    </location>
</feature>
<keyword evidence="5" id="KW-1185">Reference proteome</keyword>
<dbReference type="InterPro" id="IPR017451">
    <property type="entry name" value="F-box-assoc_interact_dom"/>
</dbReference>
<dbReference type="PANTHER" id="PTHR31672:SF13">
    <property type="entry name" value="F-BOX PROTEIN CPR30-LIKE"/>
    <property type="match status" value="1"/>
</dbReference>
<dbReference type="NCBIfam" id="TIGR01640">
    <property type="entry name" value="F_box_assoc_1"/>
    <property type="match status" value="1"/>
</dbReference>
<dbReference type="PANTHER" id="PTHR31672">
    <property type="entry name" value="BNACNNG10540D PROTEIN"/>
    <property type="match status" value="1"/>
</dbReference>
<dbReference type="Proteomes" id="UP000636709">
    <property type="component" value="Unassembled WGS sequence"/>
</dbReference>
<dbReference type="InterPro" id="IPR001810">
    <property type="entry name" value="F-box_dom"/>
</dbReference>
<name>A0A835BSI9_9POAL</name>
<dbReference type="OrthoDB" id="693285at2759"/>
<protein>
    <recommendedName>
        <fullName evidence="6">F-box domain-containing protein</fullName>
    </recommendedName>
</protein>
<evidence type="ECO:0008006" key="6">
    <source>
        <dbReference type="Google" id="ProtNLM"/>
    </source>
</evidence>
<proteinExistence type="predicted"/>
<dbReference type="EMBL" id="JACEFO010001787">
    <property type="protein sequence ID" value="KAF8702268.1"/>
    <property type="molecule type" value="Genomic_DNA"/>
</dbReference>
<dbReference type="SUPFAM" id="SSF81383">
    <property type="entry name" value="F-box domain"/>
    <property type="match status" value="1"/>
</dbReference>
<dbReference type="Pfam" id="PF08268">
    <property type="entry name" value="FBA_3"/>
    <property type="match status" value="1"/>
</dbReference>
<dbReference type="InterPro" id="IPR013187">
    <property type="entry name" value="F-box-assoc_dom_typ3"/>
</dbReference>
<evidence type="ECO:0000313" key="4">
    <source>
        <dbReference type="EMBL" id="KAF8702268.1"/>
    </source>
</evidence>
<gene>
    <name evidence="4" type="ORF">HU200_033036</name>
</gene>
<evidence type="ECO:0000259" key="2">
    <source>
        <dbReference type="Pfam" id="PF00646"/>
    </source>
</evidence>
<accession>A0A835BSI9</accession>
<dbReference type="AlphaFoldDB" id="A0A835BSI9"/>
<feature type="compositionally biased region" description="Basic and acidic residues" evidence="1">
    <location>
        <begin position="539"/>
        <end position="551"/>
    </location>
</feature>
<sequence>MEKKRGRADEIAEERDPAARRDAGAPDPKRTKRAATIVDGASGDICDDVVRNIFARLPARTAVACTAVSTHHRRLIRSPEFRSLHLRLAPPLPRRHIAYVATAPIPRRPEHDPVSTFHGFHVAGITGNKEPPKAPMRMLAGGKYLGTSYSNTCNGIVLISGEEFSAPASCVLWNPAVDDDVKEVTVPSPSPEKEFLVLGLGYGPRSNTYKILLCRKDTRSCHSHYGGRCPGTGKCGAKYPLLIYELGDAKYPKKLPAVLKAELKVKINLKSLKTLYMDGKIYLLRFDKPVVLAIDVDEESVSTIDLPGPPDERLWWHERVQLLELSGRPCVALKDDCCRTLWLLTVDHQWETRCVIAKESSAYYCDDYLYDCPVAGVWDCGDVLVLLLLDDTLYKLCLYHVPTKKIFKADLPADLTPKWSDYKVCWGYRPTLVSPASIVDKLNQQGKETRQGHSLDIAQLLKPVKEQEMRKGRKVTLNVVCFMEFLSYIIGKLPDDMQDIVETPLMDDSEYSIIFSEYTSVVDDDDGDGSSAEGNYDDCDSHSAESSDESR</sequence>
<feature type="region of interest" description="Disordered" evidence="1">
    <location>
        <begin position="521"/>
        <end position="551"/>
    </location>
</feature>
<organism evidence="4 5">
    <name type="scientific">Digitaria exilis</name>
    <dbReference type="NCBI Taxonomy" id="1010633"/>
    <lineage>
        <taxon>Eukaryota</taxon>
        <taxon>Viridiplantae</taxon>
        <taxon>Streptophyta</taxon>
        <taxon>Embryophyta</taxon>
        <taxon>Tracheophyta</taxon>
        <taxon>Spermatophyta</taxon>
        <taxon>Magnoliopsida</taxon>
        <taxon>Liliopsida</taxon>
        <taxon>Poales</taxon>
        <taxon>Poaceae</taxon>
        <taxon>PACMAD clade</taxon>
        <taxon>Panicoideae</taxon>
        <taxon>Panicodae</taxon>
        <taxon>Paniceae</taxon>
        <taxon>Anthephorinae</taxon>
        <taxon>Digitaria</taxon>
    </lineage>
</organism>
<feature type="domain" description="F-box associated beta-propeller type 3" evidence="3">
    <location>
        <begin position="148"/>
        <end position="387"/>
    </location>
</feature>
<dbReference type="Pfam" id="PF00646">
    <property type="entry name" value="F-box"/>
    <property type="match status" value="1"/>
</dbReference>
<comment type="caution">
    <text evidence="4">The sequence shown here is derived from an EMBL/GenBank/DDBJ whole genome shotgun (WGS) entry which is preliminary data.</text>
</comment>
<dbReference type="InterPro" id="IPR050796">
    <property type="entry name" value="SCF_F-box_component"/>
</dbReference>